<feature type="region of interest" description="Disordered" evidence="1">
    <location>
        <begin position="155"/>
        <end position="236"/>
    </location>
</feature>
<keyword evidence="4" id="KW-1185">Reference proteome</keyword>
<sequence>MELATKKGEGEAPAEPFHSFSPSFTPQLFSPPLTLPRLIPLSHLMYIGRRDDTSNCPPKISNCQPSYITGSDPTQQEGGKALGPVDYGKPGPHRFIGIGMVAGMIFVALAVYLAFGKGPRRVFRKHCRCLGGRNDEGVVEETSMKQVAVVLETTSSASYSSEEKPHGARTANNSIPVAQGDADARSKSKRPSRSRSRSKHRRSGSRPADGSVGQHAVNGAKDVDGDPGGLATGWEVDHHKGVRYEVRTPVDDQTNQRLEVHLQKPALAYQR</sequence>
<name>A0A8H5D9Q3_9AGAR</name>
<dbReference type="AlphaFoldDB" id="A0A8H5D9Q3"/>
<evidence type="ECO:0000256" key="1">
    <source>
        <dbReference type="SAM" id="MobiDB-lite"/>
    </source>
</evidence>
<reference evidence="3 4" key="1">
    <citation type="journal article" date="2020" name="ISME J.">
        <title>Uncovering the hidden diversity of litter-decomposition mechanisms in mushroom-forming fungi.</title>
        <authorList>
            <person name="Floudas D."/>
            <person name="Bentzer J."/>
            <person name="Ahren D."/>
            <person name="Johansson T."/>
            <person name="Persson P."/>
            <person name="Tunlid A."/>
        </authorList>
    </citation>
    <scope>NUCLEOTIDE SEQUENCE [LARGE SCALE GENOMIC DNA]</scope>
    <source>
        <strain evidence="3 4">CBS 146.42</strain>
    </source>
</reference>
<proteinExistence type="predicted"/>
<comment type="caution">
    <text evidence="3">The sequence shown here is derived from an EMBL/GenBank/DDBJ whole genome shotgun (WGS) entry which is preliminary data.</text>
</comment>
<keyword evidence="2" id="KW-0812">Transmembrane</keyword>
<protein>
    <submittedName>
        <fullName evidence="3">Uncharacterized protein</fullName>
    </submittedName>
</protein>
<feature type="compositionally biased region" description="Basic residues" evidence="1">
    <location>
        <begin position="187"/>
        <end position="204"/>
    </location>
</feature>
<dbReference type="Proteomes" id="UP000559027">
    <property type="component" value="Unassembled WGS sequence"/>
</dbReference>
<dbReference type="OrthoDB" id="3041584at2759"/>
<feature type="transmembrane region" description="Helical" evidence="2">
    <location>
        <begin position="95"/>
        <end position="115"/>
    </location>
</feature>
<organism evidence="3 4">
    <name type="scientific">Leucocoprinus leucothites</name>
    <dbReference type="NCBI Taxonomy" id="201217"/>
    <lineage>
        <taxon>Eukaryota</taxon>
        <taxon>Fungi</taxon>
        <taxon>Dikarya</taxon>
        <taxon>Basidiomycota</taxon>
        <taxon>Agaricomycotina</taxon>
        <taxon>Agaricomycetes</taxon>
        <taxon>Agaricomycetidae</taxon>
        <taxon>Agaricales</taxon>
        <taxon>Agaricineae</taxon>
        <taxon>Agaricaceae</taxon>
        <taxon>Leucocoprinus</taxon>
    </lineage>
</organism>
<accession>A0A8H5D9Q3</accession>
<dbReference type="EMBL" id="JAACJO010000007">
    <property type="protein sequence ID" value="KAF5356166.1"/>
    <property type="molecule type" value="Genomic_DNA"/>
</dbReference>
<evidence type="ECO:0000313" key="3">
    <source>
        <dbReference type="EMBL" id="KAF5356166.1"/>
    </source>
</evidence>
<evidence type="ECO:0000313" key="4">
    <source>
        <dbReference type="Proteomes" id="UP000559027"/>
    </source>
</evidence>
<keyword evidence="2" id="KW-0472">Membrane</keyword>
<evidence type="ECO:0000256" key="2">
    <source>
        <dbReference type="SAM" id="Phobius"/>
    </source>
</evidence>
<gene>
    <name evidence="3" type="ORF">D9756_003808</name>
</gene>
<keyword evidence="2" id="KW-1133">Transmembrane helix</keyword>